<evidence type="ECO:0000256" key="6">
    <source>
        <dbReference type="SAM" id="Phobius"/>
    </source>
</evidence>
<feature type="transmembrane region" description="Helical" evidence="6">
    <location>
        <begin position="91"/>
        <end position="110"/>
    </location>
</feature>
<feature type="transmembrane region" description="Helical" evidence="6">
    <location>
        <begin position="355"/>
        <end position="372"/>
    </location>
</feature>
<dbReference type="PANTHER" id="PTHR30250:SF11">
    <property type="entry name" value="O-ANTIGEN TRANSPORTER-RELATED"/>
    <property type="match status" value="1"/>
</dbReference>
<evidence type="ECO:0000256" key="4">
    <source>
        <dbReference type="ARBA" id="ARBA00022989"/>
    </source>
</evidence>
<keyword evidence="8" id="KW-1185">Reference proteome</keyword>
<dbReference type="RefSeq" id="WP_154472253.1">
    <property type="nucleotide sequence ID" value="NZ_VUMD01000007.1"/>
</dbReference>
<dbReference type="Proteomes" id="UP000429958">
    <property type="component" value="Unassembled WGS sequence"/>
</dbReference>
<keyword evidence="4 6" id="KW-1133">Transmembrane helix</keyword>
<feature type="transmembrane region" description="Helical" evidence="6">
    <location>
        <begin position="214"/>
        <end position="238"/>
    </location>
</feature>
<accession>A0A7X2NL06</accession>
<keyword evidence="3 6" id="KW-0812">Transmembrane</keyword>
<dbReference type="InterPro" id="IPR050833">
    <property type="entry name" value="Poly_Biosynth_Transport"/>
</dbReference>
<dbReference type="PANTHER" id="PTHR30250">
    <property type="entry name" value="PST FAMILY PREDICTED COLANIC ACID TRANSPORTER"/>
    <property type="match status" value="1"/>
</dbReference>
<protein>
    <submittedName>
        <fullName evidence="7">Oligosaccharide flippase family protein</fullName>
    </submittedName>
</protein>
<keyword evidence="2" id="KW-1003">Cell membrane</keyword>
<comment type="caution">
    <text evidence="7">The sequence shown here is derived from an EMBL/GenBank/DDBJ whole genome shotgun (WGS) entry which is preliminary data.</text>
</comment>
<feature type="transmembrane region" description="Helical" evidence="6">
    <location>
        <begin position="12"/>
        <end position="31"/>
    </location>
</feature>
<feature type="transmembrane region" description="Helical" evidence="6">
    <location>
        <begin position="51"/>
        <end position="70"/>
    </location>
</feature>
<keyword evidence="5 6" id="KW-0472">Membrane</keyword>
<evidence type="ECO:0000256" key="3">
    <source>
        <dbReference type="ARBA" id="ARBA00022692"/>
    </source>
</evidence>
<feature type="transmembrane region" description="Helical" evidence="6">
    <location>
        <begin position="145"/>
        <end position="164"/>
    </location>
</feature>
<proteinExistence type="predicted"/>
<evidence type="ECO:0000256" key="2">
    <source>
        <dbReference type="ARBA" id="ARBA00022475"/>
    </source>
</evidence>
<dbReference type="InterPro" id="IPR002797">
    <property type="entry name" value="Polysacc_synth"/>
</dbReference>
<feature type="transmembrane region" description="Helical" evidence="6">
    <location>
        <begin position="321"/>
        <end position="343"/>
    </location>
</feature>
<sequence>MKNNKIVNNTVMLYSMNIAKLIFPLLTLPYLTRVLSVESYASVAYTKSVMSYMQILVDFGFLLSGTKDIVQAQQNKQSMGKITAEILIARIFLAIIAFSMLLIMSFFIPILSINKLFVTLSFIPVFLSVFLLDYLFRGMEKMQIITIRFVVMRGISTILTFAVIKEDKDILLIPILEIIGTTVAIAFIWTELKKMNLVAECITLKAAIVKLKEASVYFVSNMATTAFGTLNTILIGMFLQNETIAYWSLSMQLIGAVQSLYSPITDGVYPEMIKCKSLHLIKKILYIFMPIVLAGSIFSFINAPFILILVGGKQYEAASTVFRLLIPVLICSFPAMLLGWPALGSINKEQQVTHTTVWTAIFQIIGLIALIISGNFNLVSIAILRSLTEAILLTVRAFYCIKYRLEFSNPL</sequence>
<dbReference type="AlphaFoldDB" id="A0A7X2NL06"/>
<reference evidence="7 8" key="1">
    <citation type="submission" date="2019-08" db="EMBL/GenBank/DDBJ databases">
        <title>In-depth cultivation of the pig gut microbiome towards novel bacterial diversity and tailored functional studies.</title>
        <authorList>
            <person name="Wylensek D."/>
            <person name="Hitch T.C.A."/>
            <person name="Clavel T."/>
        </authorList>
    </citation>
    <scope>NUCLEOTIDE SEQUENCE [LARGE SCALE GENOMIC DNA]</scope>
    <source>
        <strain evidence="7 8">WCA-389-WT-23D1</strain>
    </source>
</reference>
<organism evidence="7 8">
    <name type="scientific">Clostridium porci</name>
    <dbReference type="NCBI Taxonomy" id="2605778"/>
    <lineage>
        <taxon>Bacteria</taxon>
        <taxon>Bacillati</taxon>
        <taxon>Bacillota</taxon>
        <taxon>Clostridia</taxon>
        <taxon>Eubacteriales</taxon>
        <taxon>Clostridiaceae</taxon>
        <taxon>Clostridium</taxon>
    </lineage>
</organism>
<name>A0A7X2NL06_9CLOT</name>
<evidence type="ECO:0000313" key="8">
    <source>
        <dbReference type="Proteomes" id="UP000429958"/>
    </source>
</evidence>
<dbReference type="Pfam" id="PF01943">
    <property type="entry name" value="Polysacc_synt"/>
    <property type="match status" value="1"/>
</dbReference>
<feature type="transmembrane region" description="Helical" evidence="6">
    <location>
        <begin position="284"/>
        <end position="309"/>
    </location>
</feature>
<dbReference type="EMBL" id="VUMD01000007">
    <property type="protein sequence ID" value="MSS36814.1"/>
    <property type="molecule type" value="Genomic_DNA"/>
</dbReference>
<gene>
    <name evidence="7" type="ORF">FYJ39_09570</name>
</gene>
<feature type="transmembrane region" description="Helical" evidence="6">
    <location>
        <begin position="170"/>
        <end position="189"/>
    </location>
</feature>
<evidence type="ECO:0000313" key="7">
    <source>
        <dbReference type="EMBL" id="MSS36814.1"/>
    </source>
</evidence>
<feature type="transmembrane region" description="Helical" evidence="6">
    <location>
        <begin position="116"/>
        <end position="136"/>
    </location>
</feature>
<evidence type="ECO:0000256" key="5">
    <source>
        <dbReference type="ARBA" id="ARBA00023136"/>
    </source>
</evidence>
<evidence type="ECO:0000256" key="1">
    <source>
        <dbReference type="ARBA" id="ARBA00004651"/>
    </source>
</evidence>
<dbReference type="GO" id="GO:0005886">
    <property type="term" value="C:plasma membrane"/>
    <property type="evidence" value="ECO:0007669"/>
    <property type="project" value="UniProtKB-SubCell"/>
</dbReference>
<comment type="subcellular location">
    <subcellularLocation>
        <location evidence="1">Cell membrane</location>
        <topology evidence="1">Multi-pass membrane protein</topology>
    </subcellularLocation>
</comment>